<accession>A0A0H2RHQ4</accession>
<feature type="transmembrane region" description="Helical" evidence="2">
    <location>
        <begin position="357"/>
        <end position="378"/>
    </location>
</feature>
<keyword evidence="4" id="KW-1185">Reference proteome</keyword>
<name>A0A0H2RHQ4_9AGAM</name>
<evidence type="ECO:0000313" key="4">
    <source>
        <dbReference type="Proteomes" id="UP000053477"/>
    </source>
</evidence>
<feature type="region of interest" description="Disordered" evidence="1">
    <location>
        <begin position="37"/>
        <end position="64"/>
    </location>
</feature>
<feature type="transmembrane region" description="Helical" evidence="2">
    <location>
        <begin position="256"/>
        <end position="278"/>
    </location>
</feature>
<feature type="transmembrane region" description="Helical" evidence="2">
    <location>
        <begin position="106"/>
        <end position="128"/>
    </location>
</feature>
<feature type="region of interest" description="Disordered" evidence="1">
    <location>
        <begin position="710"/>
        <end position="742"/>
    </location>
</feature>
<organism evidence="3 4">
    <name type="scientific">Schizopora paradoxa</name>
    <dbReference type="NCBI Taxonomy" id="27342"/>
    <lineage>
        <taxon>Eukaryota</taxon>
        <taxon>Fungi</taxon>
        <taxon>Dikarya</taxon>
        <taxon>Basidiomycota</taxon>
        <taxon>Agaricomycotina</taxon>
        <taxon>Agaricomycetes</taxon>
        <taxon>Hymenochaetales</taxon>
        <taxon>Schizoporaceae</taxon>
        <taxon>Schizopora</taxon>
    </lineage>
</organism>
<feature type="transmembrane region" description="Helical" evidence="2">
    <location>
        <begin position="205"/>
        <end position="227"/>
    </location>
</feature>
<dbReference type="PANTHER" id="PTHR42101:SF1">
    <property type="entry name" value="LOW TEMPERATURE REQUIREMENT A"/>
    <property type="match status" value="1"/>
</dbReference>
<dbReference type="STRING" id="27342.A0A0H2RHQ4"/>
<sequence length="742" mass="82945">MSNSPPPSSRLATFRKESSEAEDAILAKGRKTSLVPISKSPFEKSEFEETEEPEQIESGDEDNHDEDELQVYVTEVPWSDLLLEIAMTTTFSSLTDGTPVLNASDVTSYLCFFALVWWIWASQVAYNVRFRTSDWLHRLFVFLQLLVFSALAAFTNNFDIFNGLAPDKSQSVVVQLQLASFSTNADIAAAEYRDNRLPTLNARGLSIVMALSRLLLLVQYVIALVHVPREKVIPVTKSRFFIINFFAKIQPNLRSFYVHIGTLAFSFTCYLTAYWVIGKNPNTAEQAVKLVLWYLPLFFEVAAHYYAMRLPGRVRYLPEAISARTSTVFIIILGGGLDKITHGFQYIVGNVSLGGRGVGLIFSAAMIFVTQFTLYFTMTETGKEMSNRRILSWFFFHYLYLSALIVTLQGVAALLQFGTIGDALELPVLLVKEISTKLNETGHTVHLNDSDFSNLVHPLNKTGLALDSVISYVNWGVDLGMNESLPAAPYNAILSYSTAVIGVILQNFDAFPDQGSVLYERMEVLIQNDPDNTTLINGTAFREVVQEVFITNATPALWFYAAGGSTLVCLAFLSFIKQWPRDKYEWGQICSRLLAGAGTILLSALDVHAQASVITDDYTFTGSRIWMLAAHSWVLPPFAAMLVVEQTVEYVLLYLAGRAYATPRMAGFFAGMQVQLSPYVNRGGSFRASMTPSAYERPFDPYKPYDLQKAATTRKAKTGSYYDPRTLGERQDSDEVPLITRR</sequence>
<dbReference type="OrthoDB" id="3243926at2759"/>
<proteinExistence type="predicted"/>
<feature type="transmembrane region" description="Helical" evidence="2">
    <location>
        <begin position="390"/>
        <end position="417"/>
    </location>
</feature>
<reference evidence="3 4" key="1">
    <citation type="submission" date="2015-04" db="EMBL/GenBank/DDBJ databases">
        <title>Complete genome sequence of Schizopora paradoxa KUC8140, a cosmopolitan wood degrader in East Asia.</title>
        <authorList>
            <consortium name="DOE Joint Genome Institute"/>
            <person name="Min B."/>
            <person name="Park H."/>
            <person name="Jang Y."/>
            <person name="Kim J.-J."/>
            <person name="Kim K.H."/>
            <person name="Pangilinan J."/>
            <person name="Lipzen A."/>
            <person name="Riley R."/>
            <person name="Grigoriev I.V."/>
            <person name="Spatafora J.W."/>
            <person name="Choi I.-G."/>
        </authorList>
    </citation>
    <scope>NUCLEOTIDE SEQUENCE [LARGE SCALE GENOMIC DNA]</scope>
    <source>
        <strain evidence="3 4">KUC8140</strain>
    </source>
</reference>
<dbReference type="InterPro" id="IPR010640">
    <property type="entry name" value="Low_temperature_requirement_A"/>
</dbReference>
<protein>
    <submittedName>
        <fullName evidence="3">Uncharacterized protein</fullName>
    </submittedName>
</protein>
<feature type="transmembrane region" description="Helical" evidence="2">
    <location>
        <begin position="135"/>
        <end position="154"/>
    </location>
</feature>
<keyword evidence="2" id="KW-0472">Membrane</keyword>
<keyword evidence="2" id="KW-1133">Transmembrane helix</keyword>
<evidence type="ECO:0000256" key="2">
    <source>
        <dbReference type="SAM" id="Phobius"/>
    </source>
</evidence>
<dbReference type="PANTHER" id="PTHR42101">
    <property type="entry name" value="CHROMOSOME 16, WHOLE GENOME SHOTGUN SEQUENCE"/>
    <property type="match status" value="1"/>
</dbReference>
<gene>
    <name evidence="3" type="ORF">SCHPADRAFT_474284</name>
</gene>
<dbReference type="AlphaFoldDB" id="A0A0H2RHQ4"/>
<feature type="transmembrane region" description="Helical" evidence="2">
    <location>
        <begin position="320"/>
        <end position="337"/>
    </location>
</feature>
<dbReference type="Pfam" id="PF06772">
    <property type="entry name" value="LtrA"/>
    <property type="match status" value="1"/>
</dbReference>
<dbReference type="InParanoid" id="A0A0H2RHQ4"/>
<feature type="compositionally biased region" description="Acidic residues" evidence="1">
    <location>
        <begin position="48"/>
        <end position="64"/>
    </location>
</feature>
<keyword evidence="2" id="KW-0812">Transmembrane</keyword>
<feature type="transmembrane region" description="Helical" evidence="2">
    <location>
        <begin position="290"/>
        <end position="308"/>
    </location>
</feature>
<feature type="transmembrane region" description="Helical" evidence="2">
    <location>
        <begin position="557"/>
        <end position="576"/>
    </location>
</feature>
<evidence type="ECO:0000313" key="3">
    <source>
        <dbReference type="EMBL" id="KLO11394.1"/>
    </source>
</evidence>
<dbReference type="EMBL" id="KQ086001">
    <property type="protein sequence ID" value="KLO11394.1"/>
    <property type="molecule type" value="Genomic_DNA"/>
</dbReference>
<dbReference type="Proteomes" id="UP000053477">
    <property type="component" value="Unassembled WGS sequence"/>
</dbReference>
<evidence type="ECO:0000256" key="1">
    <source>
        <dbReference type="SAM" id="MobiDB-lite"/>
    </source>
</evidence>